<dbReference type="GO" id="GO:0009117">
    <property type="term" value="P:nucleotide metabolic process"/>
    <property type="evidence" value="ECO:0007669"/>
    <property type="project" value="UniProtKB-KW"/>
</dbReference>
<dbReference type="GO" id="GO:0017111">
    <property type="term" value="F:ribonucleoside triphosphate phosphatase activity"/>
    <property type="evidence" value="ECO:0007669"/>
    <property type="project" value="InterPro"/>
</dbReference>
<comment type="cofactor">
    <cofactor evidence="10">
        <name>Mg(2+)</name>
        <dbReference type="ChEBI" id="CHEBI:18420"/>
    </cofactor>
    <text evidence="10">Binds 1 Mg(2+) ion per subunit.</text>
</comment>
<dbReference type="EMBL" id="QGGB01000010">
    <property type="protein sequence ID" value="PWN05364.1"/>
    <property type="molecule type" value="Genomic_DNA"/>
</dbReference>
<dbReference type="Proteomes" id="UP000245533">
    <property type="component" value="Unassembled WGS sequence"/>
</dbReference>
<keyword evidence="3 10" id="KW-0479">Metal-binding</keyword>
<protein>
    <recommendedName>
        <fullName evidence="10">dITP/XTP pyrophosphatase</fullName>
        <ecNumber evidence="10">3.6.1.66</ecNumber>
    </recommendedName>
    <alternativeName>
        <fullName evidence="10">Non-canonical purine NTP pyrophosphatase</fullName>
    </alternativeName>
    <alternativeName>
        <fullName evidence="10">Non-standard purine NTP pyrophosphatase</fullName>
    </alternativeName>
    <alternativeName>
        <fullName evidence="10">Nucleoside-triphosphate diphosphatase</fullName>
    </alternativeName>
    <alternativeName>
        <fullName evidence="10">Nucleoside-triphosphate pyrophosphatase</fullName>
        <shortName evidence="10">NTPase</shortName>
    </alternativeName>
</protein>
<dbReference type="HAMAP" id="MF_01405">
    <property type="entry name" value="Non_canon_purine_NTPase"/>
    <property type="match status" value="1"/>
</dbReference>
<comment type="subunit">
    <text evidence="2 10">Homodimer.</text>
</comment>
<keyword evidence="5 10" id="KW-0378">Hydrolase</keyword>
<comment type="catalytic activity">
    <reaction evidence="9 10">
        <text>XTP + H2O = XMP + diphosphate + H(+)</text>
        <dbReference type="Rhea" id="RHEA:28610"/>
        <dbReference type="ChEBI" id="CHEBI:15377"/>
        <dbReference type="ChEBI" id="CHEBI:15378"/>
        <dbReference type="ChEBI" id="CHEBI:33019"/>
        <dbReference type="ChEBI" id="CHEBI:57464"/>
        <dbReference type="ChEBI" id="CHEBI:61314"/>
        <dbReference type="EC" id="3.6.1.66"/>
    </reaction>
</comment>
<dbReference type="GO" id="GO:0000166">
    <property type="term" value="F:nucleotide binding"/>
    <property type="evidence" value="ECO:0007669"/>
    <property type="project" value="UniProtKB-KW"/>
</dbReference>
<comment type="function">
    <text evidence="10">Pyrophosphatase that catalyzes the hydrolysis of nucleoside triphosphates to their monophosphate derivatives, with a high preference for the non-canonical purine nucleotides XTP (xanthosine triphosphate), dITP (deoxyinosine triphosphate) and ITP. Seems to function as a house-cleaning enzyme that removes non-canonical purine nucleotides from the nucleotide pool, thus preventing their incorporation into DNA/RNA and avoiding chromosomal lesions.</text>
</comment>
<keyword evidence="6 10" id="KW-0460">Magnesium</keyword>
<dbReference type="InterPro" id="IPR020922">
    <property type="entry name" value="dITP/XTP_pyrophosphatase"/>
</dbReference>
<proteinExistence type="inferred from homology"/>
<dbReference type="RefSeq" id="WP_109647920.1">
    <property type="nucleotide sequence ID" value="NZ_QGGB01000010.1"/>
</dbReference>
<dbReference type="PANTHER" id="PTHR11067">
    <property type="entry name" value="INOSINE TRIPHOSPHATE PYROPHOSPHATASE/HAM1 PROTEIN"/>
    <property type="match status" value="1"/>
</dbReference>
<evidence type="ECO:0000256" key="2">
    <source>
        <dbReference type="ARBA" id="ARBA00011738"/>
    </source>
</evidence>
<evidence type="ECO:0000256" key="7">
    <source>
        <dbReference type="ARBA" id="ARBA00023080"/>
    </source>
</evidence>
<name>A0A316TSW8_9BACT</name>
<evidence type="ECO:0000256" key="6">
    <source>
        <dbReference type="ARBA" id="ARBA00022842"/>
    </source>
</evidence>
<feature type="binding site" evidence="10">
    <location>
        <position position="44"/>
    </location>
    <ligand>
        <name>Mg(2+)</name>
        <dbReference type="ChEBI" id="CHEBI:18420"/>
    </ligand>
</feature>
<organism evidence="12 13">
    <name type="scientific">Rhodohalobacter mucosus</name>
    <dbReference type="NCBI Taxonomy" id="2079485"/>
    <lineage>
        <taxon>Bacteria</taxon>
        <taxon>Pseudomonadati</taxon>
        <taxon>Balneolota</taxon>
        <taxon>Balneolia</taxon>
        <taxon>Balneolales</taxon>
        <taxon>Balneolaceae</taxon>
        <taxon>Rhodohalobacter</taxon>
    </lineage>
</organism>
<evidence type="ECO:0000256" key="5">
    <source>
        <dbReference type="ARBA" id="ARBA00022801"/>
    </source>
</evidence>
<evidence type="ECO:0000256" key="3">
    <source>
        <dbReference type="ARBA" id="ARBA00022723"/>
    </source>
</evidence>
<dbReference type="CDD" id="cd00515">
    <property type="entry name" value="HAM1"/>
    <property type="match status" value="1"/>
</dbReference>
<evidence type="ECO:0000256" key="4">
    <source>
        <dbReference type="ARBA" id="ARBA00022741"/>
    </source>
</evidence>
<comment type="caution">
    <text evidence="12">The sequence shown here is derived from an EMBL/GenBank/DDBJ whole genome shotgun (WGS) entry which is preliminary data.</text>
</comment>
<dbReference type="GO" id="GO:0035870">
    <property type="term" value="F:dITP diphosphatase activity"/>
    <property type="evidence" value="ECO:0007669"/>
    <property type="project" value="UniProtKB-UniRule"/>
</dbReference>
<dbReference type="GO" id="GO:0009146">
    <property type="term" value="P:purine nucleoside triphosphate catabolic process"/>
    <property type="evidence" value="ECO:0007669"/>
    <property type="project" value="UniProtKB-UniRule"/>
</dbReference>
<feature type="binding site" evidence="10">
    <location>
        <begin position="153"/>
        <end position="156"/>
    </location>
    <ligand>
        <name>substrate</name>
    </ligand>
</feature>
<comment type="catalytic activity">
    <reaction evidence="8 10">
        <text>dITP + H2O = dIMP + diphosphate + H(+)</text>
        <dbReference type="Rhea" id="RHEA:28342"/>
        <dbReference type="ChEBI" id="CHEBI:15377"/>
        <dbReference type="ChEBI" id="CHEBI:15378"/>
        <dbReference type="ChEBI" id="CHEBI:33019"/>
        <dbReference type="ChEBI" id="CHEBI:61194"/>
        <dbReference type="ChEBI" id="CHEBI:61382"/>
        <dbReference type="EC" id="3.6.1.66"/>
    </reaction>
</comment>
<sequence>MKSYKPIFLASANKHKIEELRQLLHPLGFDLKSTLDVENPEEVEEDRPDLRGNALKKARFWHEKTGLPALSDDTGLEVDALGGAPGVYSARYAGEDASYNDNVNKLLGELKEAADRSARFRTVIAYVTDDDHYFFEGVCEGEIIRDKRGEKGFGYDPVFVPEGYDQTFAELSGDEKNKISHRGRALQKFIEFISRSSPQRR</sequence>
<dbReference type="GO" id="GO:0036222">
    <property type="term" value="F:XTP diphosphatase activity"/>
    <property type="evidence" value="ECO:0007669"/>
    <property type="project" value="UniProtKB-UniRule"/>
</dbReference>
<dbReference type="GO" id="GO:0005829">
    <property type="term" value="C:cytosol"/>
    <property type="evidence" value="ECO:0007669"/>
    <property type="project" value="TreeGrafter"/>
</dbReference>
<dbReference type="EC" id="3.6.1.66" evidence="10"/>
<evidence type="ECO:0000256" key="1">
    <source>
        <dbReference type="ARBA" id="ARBA00008023"/>
    </source>
</evidence>
<feature type="active site" description="Proton acceptor" evidence="10">
    <location>
        <position position="73"/>
    </location>
</feature>
<dbReference type="PANTHER" id="PTHR11067:SF9">
    <property type="entry name" value="INOSINE TRIPHOSPHATE PYROPHOSPHATASE"/>
    <property type="match status" value="1"/>
</dbReference>
<feature type="binding site" evidence="10">
    <location>
        <position position="176"/>
    </location>
    <ligand>
        <name>substrate</name>
    </ligand>
</feature>
<dbReference type="GO" id="GO:0036220">
    <property type="term" value="F:ITP diphosphatase activity"/>
    <property type="evidence" value="ECO:0007669"/>
    <property type="project" value="UniProtKB-UniRule"/>
</dbReference>
<dbReference type="AlphaFoldDB" id="A0A316TSW8"/>
<dbReference type="FunFam" id="3.90.950.10:FF:000001">
    <property type="entry name" value="dITP/XTP pyrophosphatase"/>
    <property type="match status" value="1"/>
</dbReference>
<dbReference type="Gene3D" id="3.90.950.10">
    <property type="match status" value="1"/>
</dbReference>
<evidence type="ECO:0000256" key="8">
    <source>
        <dbReference type="ARBA" id="ARBA00051875"/>
    </source>
</evidence>
<dbReference type="GO" id="GO:0046872">
    <property type="term" value="F:metal ion binding"/>
    <property type="evidence" value="ECO:0007669"/>
    <property type="project" value="UniProtKB-KW"/>
</dbReference>
<dbReference type="OrthoDB" id="9807456at2"/>
<dbReference type="Pfam" id="PF01725">
    <property type="entry name" value="Ham1p_like"/>
    <property type="match status" value="1"/>
</dbReference>
<dbReference type="InterPro" id="IPR002637">
    <property type="entry name" value="RdgB/HAM1"/>
</dbReference>
<evidence type="ECO:0000256" key="11">
    <source>
        <dbReference type="RuleBase" id="RU003781"/>
    </source>
</evidence>
<keyword evidence="4 10" id="KW-0547">Nucleotide-binding</keyword>
<dbReference type="InterPro" id="IPR029001">
    <property type="entry name" value="ITPase-like_fam"/>
</dbReference>
<dbReference type="SUPFAM" id="SSF52972">
    <property type="entry name" value="ITPase-like"/>
    <property type="match status" value="1"/>
</dbReference>
<evidence type="ECO:0000313" key="12">
    <source>
        <dbReference type="EMBL" id="PWN05364.1"/>
    </source>
</evidence>
<feature type="binding site" evidence="10">
    <location>
        <position position="73"/>
    </location>
    <ligand>
        <name>Mg(2+)</name>
        <dbReference type="ChEBI" id="CHEBI:18420"/>
    </ligand>
</feature>
<evidence type="ECO:0000256" key="10">
    <source>
        <dbReference type="HAMAP-Rule" id="MF_01405"/>
    </source>
</evidence>
<accession>A0A316TSW8</accession>
<gene>
    <name evidence="12" type="primary">rdgB</name>
    <name evidence="12" type="ORF">DDZ15_14960</name>
</gene>
<reference evidence="12 13" key="1">
    <citation type="submission" date="2018-05" db="EMBL/GenBank/DDBJ databases">
        <title>Rhodohalobacter halophilus gen. nov., sp. nov., a moderately halophilic member of the family Balneolaceae.</title>
        <authorList>
            <person name="Liu Z.-W."/>
        </authorList>
    </citation>
    <scope>NUCLEOTIDE SEQUENCE [LARGE SCALE GENOMIC DNA]</scope>
    <source>
        <strain evidence="12 13">8A47</strain>
    </source>
</reference>
<evidence type="ECO:0000313" key="13">
    <source>
        <dbReference type="Proteomes" id="UP000245533"/>
    </source>
</evidence>
<keyword evidence="7 10" id="KW-0546">Nucleotide metabolism</keyword>
<feature type="binding site" evidence="10">
    <location>
        <begin position="181"/>
        <end position="182"/>
    </location>
    <ligand>
        <name>substrate</name>
    </ligand>
</feature>
<keyword evidence="13" id="KW-1185">Reference proteome</keyword>
<evidence type="ECO:0000256" key="9">
    <source>
        <dbReference type="ARBA" id="ARBA00052017"/>
    </source>
</evidence>
<feature type="binding site" evidence="10">
    <location>
        <position position="74"/>
    </location>
    <ligand>
        <name>substrate</name>
    </ligand>
</feature>
<comment type="similarity">
    <text evidence="1 10 11">Belongs to the HAM1 NTPase family.</text>
</comment>
<comment type="catalytic activity">
    <reaction evidence="10">
        <text>ITP + H2O = IMP + diphosphate + H(+)</text>
        <dbReference type="Rhea" id="RHEA:29399"/>
        <dbReference type="ChEBI" id="CHEBI:15377"/>
        <dbReference type="ChEBI" id="CHEBI:15378"/>
        <dbReference type="ChEBI" id="CHEBI:33019"/>
        <dbReference type="ChEBI" id="CHEBI:58053"/>
        <dbReference type="ChEBI" id="CHEBI:61402"/>
        <dbReference type="EC" id="3.6.1.66"/>
    </reaction>
</comment>
<dbReference type="NCBIfam" id="TIGR00042">
    <property type="entry name" value="RdgB/HAM1 family non-canonical purine NTP pyrophosphatase"/>
    <property type="match status" value="1"/>
</dbReference>
<feature type="binding site" evidence="10">
    <location>
        <begin position="11"/>
        <end position="16"/>
    </location>
    <ligand>
        <name>substrate</name>
    </ligand>
</feature>